<dbReference type="Pfam" id="PF02230">
    <property type="entry name" value="Abhydrolase_2"/>
    <property type="match status" value="1"/>
</dbReference>
<dbReference type="Proteomes" id="UP001163266">
    <property type="component" value="Chromosome"/>
</dbReference>
<keyword evidence="3" id="KW-1185">Reference proteome</keyword>
<reference evidence="2" key="1">
    <citation type="submission" date="2022-10" db="EMBL/GenBank/DDBJ databases">
        <title>Complete genome sequence of Schlegelella aquatica LMG 23380.</title>
        <authorList>
            <person name="Musilova J."/>
            <person name="Kourilova X."/>
            <person name="Bezdicek M."/>
            <person name="Hermankova K."/>
            <person name="Obruca S."/>
            <person name="Sedlar K."/>
        </authorList>
    </citation>
    <scope>NUCLEOTIDE SEQUENCE</scope>
    <source>
        <strain evidence="2">LMG 23380</strain>
    </source>
</reference>
<dbReference type="InterPro" id="IPR029058">
    <property type="entry name" value="AB_hydrolase_fold"/>
</dbReference>
<proteinExistence type="predicted"/>
<gene>
    <name evidence="2" type="ORF">OMP39_01965</name>
</gene>
<sequence>MTKEPAPLLSSQESEPLLSCDAAGLRWSLARRPGTQPDRARAWMVLLHGAGGDERSLAAWWPWLPQEVLVLNLRAPRPMPRGGWFWYPVHFRRRGPHVSHPEVDGALEQLSEVLAALPGAVGVDPALPLVLGGFSQGGALACALGLLDAPRVAGLVLVGTRLLSRAQQRAAHAPPAGGRPAFIAHGANDTTIPPAQALRMARRLGERGWRTELVLAAGGHETPEPALPRLRRWMGEQMLRGCRSHASSHDTFA</sequence>
<dbReference type="SUPFAM" id="SSF53474">
    <property type="entry name" value="alpha/beta-Hydrolases"/>
    <property type="match status" value="1"/>
</dbReference>
<evidence type="ECO:0000313" key="3">
    <source>
        <dbReference type="Proteomes" id="UP001163266"/>
    </source>
</evidence>
<organism evidence="2 3">
    <name type="scientific">Caldimonas aquatica</name>
    <dbReference type="NCBI Taxonomy" id="376175"/>
    <lineage>
        <taxon>Bacteria</taxon>
        <taxon>Pseudomonadati</taxon>
        <taxon>Pseudomonadota</taxon>
        <taxon>Betaproteobacteria</taxon>
        <taxon>Burkholderiales</taxon>
        <taxon>Sphaerotilaceae</taxon>
        <taxon>Caldimonas</taxon>
    </lineage>
</organism>
<name>A0ABY6MTS0_9BURK</name>
<evidence type="ECO:0000313" key="2">
    <source>
        <dbReference type="EMBL" id="UZD55379.1"/>
    </source>
</evidence>
<dbReference type="Gene3D" id="3.40.50.1820">
    <property type="entry name" value="alpha/beta hydrolase"/>
    <property type="match status" value="1"/>
</dbReference>
<feature type="domain" description="Phospholipase/carboxylesterase/thioesterase" evidence="1">
    <location>
        <begin position="38"/>
        <end position="223"/>
    </location>
</feature>
<dbReference type="RefSeq" id="WP_264893133.1">
    <property type="nucleotide sequence ID" value="NZ_CP110257.1"/>
</dbReference>
<evidence type="ECO:0000259" key="1">
    <source>
        <dbReference type="Pfam" id="PF02230"/>
    </source>
</evidence>
<protein>
    <recommendedName>
        <fullName evidence="1">Phospholipase/carboxylesterase/thioesterase domain-containing protein</fullName>
    </recommendedName>
</protein>
<accession>A0ABY6MTS0</accession>
<dbReference type="EMBL" id="CP110257">
    <property type="protein sequence ID" value="UZD55379.1"/>
    <property type="molecule type" value="Genomic_DNA"/>
</dbReference>
<dbReference type="InterPro" id="IPR003140">
    <property type="entry name" value="PLipase/COase/thioEstase"/>
</dbReference>